<keyword evidence="4" id="KW-0479">Metal-binding</keyword>
<keyword evidence="9" id="KW-1133">Transmembrane helix</keyword>
<dbReference type="PRINTS" id="PR00786">
    <property type="entry name" value="NEPRILYSIN"/>
</dbReference>
<evidence type="ECO:0000256" key="2">
    <source>
        <dbReference type="ARBA" id="ARBA00007357"/>
    </source>
</evidence>
<evidence type="ECO:0000256" key="1">
    <source>
        <dbReference type="ARBA" id="ARBA00001947"/>
    </source>
</evidence>
<feature type="transmembrane region" description="Helical" evidence="9">
    <location>
        <begin position="35"/>
        <end position="53"/>
    </location>
</feature>
<dbReference type="GO" id="GO:0004222">
    <property type="term" value="F:metalloendopeptidase activity"/>
    <property type="evidence" value="ECO:0007669"/>
    <property type="project" value="InterPro"/>
</dbReference>
<dbReference type="InterPro" id="IPR042089">
    <property type="entry name" value="Peptidase_M13_dom_2"/>
</dbReference>
<evidence type="ECO:0000313" key="12">
    <source>
        <dbReference type="EMBL" id="CAJ0570958.1"/>
    </source>
</evidence>
<evidence type="ECO:0000256" key="5">
    <source>
        <dbReference type="ARBA" id="ARBA00022801"/>
    </source>
</evidence>
<evidence type="ECO:0000256" key="4">
    <source>
        <dbReference type="ARBA" id="ARBA00022723"/>
    </source>
</evidence>
<keyword evidence="3" id="KW-0645">Protease</keyword>
<comment type="similarity">
    <text evidence="2">Belongs to the peptidase M13 family.</text>
</comment>
<sequence length="729" mass="84009">MESDFRSETEAAPERDHDQSTIDEKPKKKACPWPIILGIGGIVLLLLTAFVSFKLGQQSAPEFEEHGAPLCAQNSSGHGIPESTTAENLCTTKGCTEAASLIIENMNPALDPCEDFHEYACGGWNQKRADFLLNSLFDTLNQQLLNLIINDKSGMVAVEKANAFYGNCKALRAENFNSDLKKYVFWLGEVPLIRQKLMEGLSMPTITRTVLMTTLNAFVLLPPPDTRPPNTFLRVEATIGPKIKLAFNEPAPIFSAVWTTRRTSRPRWKRPEYTRESNIDGLVAFYMKLHEVFTKKLQNNEATHTIGQLQEMALMYDWLYFISWHLPNYELQIIRQTQITFTQEYDLAALSKVLVDFPRSDVQNFFFLNWARHLKERFDTRAKIGCEKRLLFYFTKLTEHLAIDTIRFRSDVEDVKVLGQEMREGFQRVFDENTWLDAETKAQLKKRLDDLKEFYGYNEHALDRNTIEGFYETLPIPEEWNLLTMMQFEESAAWFVMHMDLKSIFGLEAAMPFKAANWDNKLIVVSLGMIGAPLYNPNWPLEFQYGGLGLIIVHEMTHSFEDRSDLPPGNVGNDTDEFLEKTKCFEDQFGNIIYENPRFNITAKANGQKQRFEALPDNNGIRIASRAYLEKRQKLYGRNPPKLPGLQEFTNDQLFYLAVGQMYCGRQPTIYPNQTPAERAWLDAQHPVPNVRLNGLLQNFKPFATAFKCKLNSTMNPMRECRVYRHRIH</sequence>
<feature type="region of interest" description="Disordered" evidence="8">
    <location>
        <begin position="1"/>
        <end position="26"/>
    </location>
</feature>
<feature type="domain" description="Peptidase M13 C-terminal" evidence="10">
    <location>
        <begin position="520"/>
        <end position="723"/>
    </location>
</feature>
<dbReference type="InterPro" id="IPR000718">
    <property type="entry name" value="Peptidase_M13"/>
</dbReference>
<keyword evidence="5" id="KW-0378">Hydrolase</keyword>
<gene>
    <name evidence="12" type="ORF">MSPICULIGERA_LOCUS9387</name>
</gene>
<dbReference type="Pfam" id="PF01431">
    <property type="entry name" value="Peptidase_M13"/>
    <property type="match status" value="1"/>
</dbReference>
<dbReference type="PROSITE" id="PS51885">
    <property type="entry name" value="NEPRILYSIN"/>
    <property type="match status" value="1"/>
</dbReference>
<protein>
    <submittedName>
        <fullName evidence="12">Uncharacterized protein</fullName>
    </submittedName>
</protein>
<evidence type="ECO:0000259" key="10">
    <source>
        <dbReference type="Pfam" id="PF01431"/>
    </source>
</evidence>
<feature type="non-terminal residue" evidence="12">
    <location>
        <position position="1"/>
    </location>
</feature>
<comment type="caution">
    <text evidence="12">The sequence shown here is derived from an EMBL/GenBank/DDBJ whole genome shotgun (WGS) entry which is preliminary data.</text>
</comment>
<evidence type="ECO:0000256" key="6">
    <source>
        <dbReference type="ARBA" id="ARBA00022833"/>
    </source>
</evidence>
<dbReference type="PANTHER" id="PTHR11733:SF167">
    <property type="entry name" value="FI17812P1-RELATED"/>
    <property type="match status" value="1"/>
</dbReference>
<dbReference type="EMBL" id="CATQJA010002515">
    <property type="protein sequence ID" value="CAJ0570958.1"/>
    <property type="molecule type" value="Genomic_DNA"/>
</dbReference>
<dbReference type="InterPro" id="IPR008753">
    <property type="entry name" value="Peptidase_M13_N"/>
</dbReference>
<evidence type="ECO:0000256" key="7">
    <source>
        <dbReference type="ARBA" id="ARBA00023049"/>
    </source>
</evidence>
<dbReference type="Proteomes" id="UP001177023">
    <property type="component" value="Unassembled WGS sequence"/>
</dbReference>
<evidence type="ECO:0000256" key="9">
    <source>
        <dbReference type="SAM" id="Phobius"/>
    </source>
</evidence>
<dbReference type="SUPFAM" id="SSF55486">
    <property type="entry name" value="Metalloproteases ('zincins'), catalytic domain"/>
    <property type="match status" value="1"/>
</dbReference>
<feature type="domain" description="Peptidase M13 N-terminal" evidence="11">
    <location>
        <begin position="277"/>
        <end position="457"/>
    </location>
</feature>
<evidence type="ECO:0000259" key="11">
    <source>
        <dbReference type="Pfam" id="PF05649"/>
    </source>
</evidence>
<name>A0AA36G2P2_9BILA</name>
<proteinExistence type="inferred from homology"/>
<dbReference type="Pfam" id="PF05649">
    <property type="entry name" value="Peptidase_M13_N"/>
    <property type="match status" value="1"/>
</dbReference>
<dbReference type="GO" id="GO:0046872">
    <property type="term" value="F:metal ion binding"/>
    <property type="evidence" value="ECO:0007669"/>
    <property type="project" value="UniProtKB-KW"/>
</dbReference>
<keyword evidence="6" id="KW-0862">Zinc</keyword>
<evidence type="ECO:0000256" key="3">
    <source>
        <dbReference type="ARBA" id="ARBA00022670"/>
    </source>
</evidence>
<keyword evidence="9" id="KW-0812">Transmembrane</keyword>
<keyword evidence="9" id="KW-0472">Membrane</keyword>
<dbReference type="Gene3D" id="3.40.390.10">
    <property type="entry name" value="Collagenase (Catalytic Domain)"/>
    <property type="match status" value="1"/>
</dbReference>
<accession>A0AA36G2P2</accession>
<dbReference type="GO" id="GO:0016485">
    <property type="term" value="P:protein processing"/>
    <property type="evidence" value="ECO:0007669"/>
    <property type="project" value="TreeGrafter"/>
</dbReference>
<dbReference type="InterPro" id="IPR018497">
    <property type="entry name" value="Peptidase_M13_C"/>
</dbReference>
<dbReference type="Gene3D" id="1.10.1380.10">
    <property type="entry name" value="Neutral endopeptidase , domain2"/>
    <property type="match status" value="1"/>
</dbReference>
<reference evidence="12" key="1">
    <citation type="submission" date="2023-06" db="EMBL/GenBank/DDBJ databases">
        <authorList>
            <person name="Delattre M."/>
        </authorList>
    </citation>
    <scope>NUCLEOTIDE SEQUENCE</scope>
    <source>
        <strain evidence="12">AF72</strain>
    </source>
</reference>
<keyword evidence="7" id="KW-0482">Metalloprotease</keyword>
<evidence type="ECO:0000256" key="8">
    <source>
        <dbReference type="SAM" id="MobiDB-lite"/>
    </source>
</evidence>
<organism evidence="12 13">
    <name type="scientific">Mesorhabditis spiculigera</name>
    <dbReference type="NCBI Taxonomy" id="96644"/>
    <lineage>
        <taxon>Eukaryota</taxon>
        <taxon>Metazoa</taxon>
        <taxon>Ecdysozoa</taxon>
        <taxon>Nematoda</taxon>
        <taxon>Chromadorea</taxon>
        <taxon>Rhabditida</taxon>
        <taxon>Rhabditina</taxon>
        <taxon>Rhabditomorpha</taxon>
        <taxon>Rhabditoidea</taxon>
        <taxon>Rhabditidae</taxon>
        <taxon>Mesorhabditinae</taxon>
        <taxon>Mesorhabditis</taxon>
    </lineage>
</organism>
<evidence type="ECO:0000313" key="13">
    <source>
        <dbReference type="Proteomes" id="UP001177023"/>
    </source>
</evidence>
<dbReference type="GO" id="GO:0005886">
    <property type="term" value="C:plasma membrane"/>
    <property type="evidence" value="ECO:0007669"/>
    <property type="project" value="TreeGrafter"/>
</dbReference>
<dbReference type="PANTHER" id="PTHR11733">
    <property type="entry name" value="ZINC METALLOPROTEASE FAMILY M13 NEPRILYSIN-RELATED"/>
    <property type="match status" value="1"/>
</dbReference>
<keyword evidence="13" id="KW-1185">Reference proteome</keyword>
<comment type="cofactor">
    <cofactor evidence="1">
        <name>Zn(2+)</name>
        <dbReference type="ChEBI" id="CHEBI:29105"/>
    </cofactor>
</comment>
<dbReference type="InterPro" id="IPR024079">
    <property type="entry name" value="MetalloPept_cat_dom_sf"/>
</dbReference>
<dbReference type="AlphaFoldDB" id="A0AA36G2P2"/>